<proteinExistence type="predicted"/>
<organism evidence="2 3">
    <name type="scientific">Paenibacillus contaminans</name>
    <dbReference type="NCBI Taxonomy" id="450362"/>
    <lineage>
        <taxon>Bacteria</taxon>
        <taxon>Bacillati</taxon>
        <taxon>Bacillota</taxon>
        <taxon>Bacilli</taxon>
        <taxon>Bacillales</taxon>
        <taxon>Paenibacillaceae</taxon>
        <taxon>Paenibacillus</taxon>
    </lineage>
</organism>
<dbReference type="InterPro" id="IPR036390">
    <property type="entry name" value="WH_DNA-bd_sf"/>
</dbReference>
<protein>
    <recommendedName>
        <fullName evidence="1">GGDEF domain-containing protein</fullName>
    </recommendedName>
</protein>
<evidence type="ECO:0000313" key="3">
    <source>
        <dbReference type="Proteomes" id="UP000250369"/>
    </source>
</evidence>
<dbReference type="EMBL" id="QMFB01000006">
    <property type="protein sequence ID" value="RAV21053.1"/>
    <property type="molecule type" value="Genomic_DNA"/>
</dbReference>
<dbReference type="InterPro" id="IPR036388">
    <property type="entry name" value="WH-like_DNA-bd_sf"/>
</dbReference>
<dbReference type="Pfam" id="PF24898">
    <property type="entry name" value="GGDEF_GdpP"/>
    <property type="match status" value="1"/>
</dbReference>
<accession>A0A329MQM0</accession>
<name>A0A329MQM0_9BACL</name>
<dbReference type="AlphaFoldDB" id="A0A329MQM0"/>
<comment type="caution">
    <text evidence="2">The sequence shown here is derived from an EMBL/GenBank/DDBJ whole genome shotgun (WGS) entry which is preliminary data.</text>
</comment>
<feature type="domain" description="GGDEF" evidence="1">
    <location>
        <begin position="210"/>
        <end position="335"/>
    </location>
</feature>
<reference evidence="2 3" key="1">
    <citation type="journal article" date="2009" name="Int. J. Syst. Evol. Microbiol.">
        <title>Paenibacillus contaminans sp. nov., isolated from a contaminated laboratory plate.</title>
        <authorList>
            <person name="Chou J.H."/>
            <person name="Lee J.H."/>
            <person name="Lin M.C."/>
            <person name="Chang P.S."/>
            <person name="Arun A.B."/>
            <person name="Young C.C."/>
            <person name="Chen W.M."/>
        </authorList>
    </citation>
    <scope>NUCLEOTIDE SEQUENCE [LARGE SCALE GENOMIC DNA]</scope>
    <source>
        <strain evidence="2 3">CKOBP-6</strain>
    </source>
</reference>
<dbReference type="Proteomes" id="UP000250369">
    <property type="component" value="Unassembled WGS sequence"/>
</dbReference>
<dbReference type="OrthoDB" id="4986073at2"/>
<dbReference type="InterPro" id="IPR043128">
    <property type="entry name" value="Rev_trsase/Diguanyl_cyclase"/>
</dbReference>
<sequence length="448" mass="49942">MTERSKKVDGIAIGIIGPHAMMDKMEQVLKGFPSFVPVMKGYRHETEAIELAGSLMEQVEVILFTGPYAYRLAKDALHFTVPVHFIPLTGAGLYGALYRIRREVGSQSLSIDSLSEKDVARAFRELDEPTDGVVLYEGAKYPTREELIEFHLSEYRNGNSKAALTGLRSVSEALTAAQVPNVWLLPMEQDIISSLERALLSTESRKNKEMQTVVGFINVDDFASLAAKQTSEHDVQRLKLDIHRMIFNYVESLDGYLSYLGGEEYTFITTRGIFEKETGGYKYISLAQEMKTKFAVSLSIGIGFGRSANEAGTHARVALRRCKDSGGNICFIVREDRSMIGPLEMNEPVHYELSLIHTELLKKVEQAGVSPVYLSKLLAHVSRFGKSDYIAKDLATILGVTVRSTHRFLNSLEDAGLVEIIGEEKGDAKGRPKQIYRLNFVSDIIRGM</sequence>
<dbReference type="PROSITE" id="PS50887">
    <property type="entry name" value="GGDEF"/>
    <property type="match status" value="1"/>
</dbReference>
<dbReference type="RefSeq" id="WP_113031334.1">
    <property type="nucleotide sequence ID" value="NZ_QMFB01000006.1"/>
</dbReference>
<dbReference type="InterPro" id="IPR000160">
    <property type="entry name" value="GGDEF_dom"/>
</dbReference>
<evidence type="ECO:0000313" key="2">
    <source>
        <dbReference type="EMBL" id="RAV21053.1"/>
    </source>
</evidence>
<keyword evidence="3" id="KW-1185">Reference proteome</keyword>
<evidence type="ECO:0000259" key="1">
    <source>
        <dbReference type="PROSITE" id="PS50887"/>
    </source>
</evidence>
<gene>
    <name evidence="2" type="ORF">DQG23_13305</name>
</gene>
<dbReference type="Gene3D" id="3.30.70.270">
    <property type="match status" value="1"/>
</dbReference>
<dbReference type="SUPFAM" id="SSF46785">
    <property type="entry name" value="Winged helix' DNA-binding domain"/>
    <property type="match status" value="1"/>
</dbReference>
<dbReference type="Gene3D" id="1.10.10.10">
    <property type="entry name" value="Winged helix-like DNA-binding domain superfamily/Winged helix DNA-binding domain"/>
    <property type="match status" value="1"/>
</dbReference>